<dbReference type="AlphaFoldDB" id="A0AAE3JHC3"/>
<comment type="caution">
    <text evidence="2">The sequence shown here is derived from an EMBL/GenBank/DDBJ whole genome shotgun (WGS) entry which is preliminary data.</text>
</comment>
<sequence>MNEDERKLITETMNVMHGLRSEMQEFRGEMKEFKQTAVIRITGLEAAANECQKNPAVCANARALDAHLKDHKGSKGLAVSIWAVCVSTVMCAFTIVMALMKRS</sequence>
<keyword evidence="1" id="KW-0472">Membrane</keyword>
<keyword evidence="1" id="KW-1133">Transmembrane helix</keyword>
<name>A0AAE3JHC3_9SPIR</name>
<evidence type="ECO:0000256" key="1">
    <source>
        <dbReference type="SAM" id="Phobius"/>
    </source>
</evidence>
<keyword evidence="1" id="KW-0812">Transmembrane</keyword>
<keyword evidence="3" id="KW-1185">Reference proteome</keyword>
<feature type="transmembrane region" description="Helical" evidence="1">
    <location>
        <begin position="77"/>
        <end position="100"/>
    </location>
</feature>
<gene>
    <name evidence="2" type="ORF">K7J14_02545</name>
</gene>
<organism evidence="2 3">
    <name type="scientific">Teretinema zuelzerae</name>
    <dbReference type="NCBI Taxonomy" id="156"/>
    <lineage>
        <taxon>Bacteria</taxon>
        <taxon>Pseudomonadati</taxon>
        <taxon>Spirochaetota</taxon>
        <taxon>Spirochaetia</taxon>
        <taxon>Spirochaetales</taxon>
        <taxon>Treponemataceae</taxon>
        <taxon>Teretinema</taxon>
    </lineage>
</organism>
<dbReference type="Proteomes" id="UP001198163">
    <property type="component" value="Unassembled WGS sequence"/>
</dbReference>
<accession>A0AAE3JHC3</accession>
<dbReference type="EMBL" id="JAINWA010000001">
    <property type="protein sequence ID" value="MCD1653577.1"/>
    <property type="molecule type" value="Genomic_DNA"/>
</dbReference>
<protein>
    <submittedName>
        <fullName evidence="2">Uncharacterized protein</fullName>
    </submittedName>
</protein>
<evidence type="ECO:0000313" key="2">
    <source>
        <dbReference type="EMBL" id="MCD1653577.1"/>
    </source>
</evidence>
<dbReference type="RefSeq" id="WP_230752702.1">
    <property type="nucleotide sequence ID" value="NZ_JAINWA010000001.1"/>
</dbReference>
<proteinExistence type="predicted"/>
<evidence type="ECO:0000313" key="3">
    <source>
        <dbReference type="Proteomes" id="UP001198163"/>
    </source>
</evidence>
<reference evidence="2" key="1">
    <citation type="submission" date="2021-08" db="EMBL/GenBank/DDBJ databases">
        <title>Comparative analyses of Brucepasteria parasyntrophica and Teretinema zuelzerae.</title>
        <authorList>
            <person name="Song Y."/>
            <person name="Brune A."/>
        </authorList>
    </citation>
    <scope>NUCLEOTIDE SEQUENCE</scope>
    <source>
        <strain evidence="2">DSM 1903</strain>
    </source>
</reference>